<proteinExistence type="inferred from homology"/>
<dbReference type="InterPro" id="IPR018202">
    <property type="entry name" value="Ser_caboxypep_ser_AS"/>
</dbReference>
<dbReference type="Pfam" id="PF00450">
    <property type="entry name" value="Peptidase_S10"/>
    <property type="match status" value="1"/>
</dbReference>
<evidence type="ECO:0000313" key="5">
    <source>
        <dbReference type="EMBL" id="CAK9322707.1"/>
    </source>
</evidence>
<feature type="signal peptide" evidence="4">
    <location>
        <begin position="1"/>
        <end position="20"/>
    </location>
</feature>
<keyword evidence="6" id="KW-1185">Reference proteome</keyword>
<dbReference type="EMBL" id="OZ021739">
    <property type="protein sequence ID" value="CAK9322707.1"/>
    <property type="molecule type" value="Genomic_DNA"/>
</dbReference>
<feature type="chain" id="PRO_5044984764" description="Carboxypeptidase" evidence="4">
    <location>
        <begin position="21"/>
        <end position="460"/>
    </location>
</feature>
<protein>
    <recommendedName>
        <fullName evidence="4">Carboxypeptidase</fullName>
        <ecNumber evidence="4">3.4.16.-</ecNumber>
    </recommendedName>
</protein>
<dbReference type="PANTHER" id="PTHR11802">
    <property type="entry name" value="SERINE PROTEASE FAMILY S10 SERINE CARBOXYPEPTIDASE"/>
    <property type="match status" value="1"/>
</dbReference>
<dbReference type="Proteomes" id="UP001642487">
    <property type="component" value="Chromosome 5"/>
</dbReference>
<keyword evidence="3" id="KW-0964">Secreted</keyword>
<sequence>MEGIGLIMLLIQIWLKFGECLNDGDLIKSLPGQPIVSFQQFGGYITIDELQNRSLFYYFVEAQTDPNSKPLVLWLNGGPGCSSLGAGALVENGPFRPKGDVLILNEFSWNNVANILYLESPAGVGFSFSKNTTFYDTVNDKITEYKDREFYITGESYGGHYVPQLATLLLQSKLNIKLNAIAIGNPLLEFNTDFNSRGKYLWSHGVISESTFQLLNSVCSISQMIREAINRNISDACLRINNLVSQEISKFINLYSINLDVCLSDQSQPAGTLHSLTFTKQLGDQSKSNAKSTPTSLPQYSEDAGKVDVCILNEVNAYLNRVDVQEALHANLVGVSSWTLCSSILNYDLSNLFIPTIRTVASLVRSGLRILIYSGDEDAVIPLLGSRTLVNKLAKALRLNNTLPYSPWFHNEQVGGWVEAFGDKNNVSFATIRGAAHQAPYTSPATSLALFTAFLEGRNP</sequence>
<evidence type="ECO:0000256" key="3">
    <source>
        <dbReference type="ARBA" id="ARBA00022525"/>
    </source>
</evidence>
<comment type="similarity">
    <text evidence="2 4">Belongs to the peptidase S10 family.</text>
</comment>
<evidence type="ECO:0000256" key="4">
    <source>
        <dbReference type="RuleBase" id="RU361156"/>
    </source>
</evidence>
<organism evidence="5 6">
    <name type="scientific">Citrullus colocynthis</name>
    <name type="common">colocynth</name>
    <dbReference type="NCBI Taxonomy" id="252529"/>
    <lineage>
        <taxon>Eukaryota</taxon>
        <taxon>Viridiplantae</taxon>
        <taxon>Streptophyta</taxon>
        <taxon>Embryophyta</taxon>
        <taxon>Tracheophyta</taxon>
        <taxon>Spermatophyta</taxon>
        <taxon>Magnoliopsida</taxon>
        <taxon>eudicotyledons</taxon>
        <taxon>Gunneridae</taxon>
        <taxon>Pentapetalae</taxon>
        <taxon>rosids</taxon>
        <taxon>fabids</taxon>
        <taxon>Cucurbitales</taxon>
        <taxon>Cucurbitaceae</taxon>
        <taxon>Benincaseae</taxon>
        <taxon>Citrullus</taxon>
    </lineage>
</organism>
<dbReference type="PANTHER" id="PTHR11802:SF281">
    <property type="entry name" value="CARBOXYPEPTIDASE"/>
    <property type="match status" value="1"/>
</dbReference>
<accession>A0ABP0YRY6</accession>
<evidence type="ECO:0000313" key="6">
    <source>
        <dbReference type="Proteomes" id="UP001642487"/>
    </source>
</evidence>
<evidence type="ECO:0000256" key="2">
    <source>
        <dbReference type="ARBA" id="ARBA00009431"/>
    </source>
</evidence>
<gene>
    <name evidence="5" type="ORF">CITCOLO1_LOCUS14866</name>
</gene>
<evidence type="ECO:0000256" key="1">
    <source>
        <dbReference type="ARBA" id="ARBA00004613"/>
    </source>
</evidence>
<dbReference type="EC" id="3.4.16.-" evidence="4"/>
<comment type="subcellular location">
    <subcellularLocation>
        <location evidence="1">Secreted</location>
    </subcellularLocation>
</comment>
<reference evidence="5 6" key="1">
    <citation type="submission" date="2024-03" db="EMBL/GenBank/DDBJ databases">
        <authorList>
            <person name="Gkanogiannis A."/>
            <person name="Becerra Lopez-Lavalle L."/>
        </authorList>
    </citation>
    <scope>NUCLEOTIDE SEQUENCE [LARGE SCALE GENOMIC DNA]</scope>
</reference>
<dbReference type="SUPFAM" id="SSF53474">
    <property type="entry name" value="alpha/beta-Hydrolases"/>
    <property type="match status" value="1"/>
</dbReference>
<name>A0ABP0YRY6_9ROSI</name>
<dbReference type="PRINTS" id="PR00724">
    <property type="entry name" value="CRBOXYPTASEC"/>
</dbReference>
<dbReference type="Gene3D" id="3.40.50.11320">
    <property type="match status" value="1"/>
</dbReference>
<keyword evidence="4" id="KW-0645">Protease</keyword>
<keyword evidence="4" id="KW-0732">Signal</keyword>
<dbReference type="Gene3D" id="6.10.250.940">
    <property type="match status" value="1"/>
</dbReference>
<keyword evidence="4" id="KW-0378">Hydrolase</keyword>
<dbReference type="InterPro" id="IPR029058">
    <property type="entry name" value="AB_hydrolase_fold"/>
</dbReference>
<keyword evidence="4" id="KW-0121">Carboxypeptidase</keyword>
<dbReference type="InterPro" id="IPR001563">
    <property type="entry name" value="Peptidase_S10"/>
</dbReference>
<dbReference type="PROSITE" id="PS00131">
    <property type="entry name" value="CARBOXYPEPT_SER_SER"/>
    <property type="match status" value="1"/>
</dbReference>
<dbReference type="Gene3D" id="3.40.50.1820">
    <property type="entry name" value="alpha/beta hydrolase"/>
    <property type="match status" value="1"/>
</dbReference>